<accession>Q2GM49</accession>
<keyword evidence="3" id="KW-1185">Reference proteome</keyword>
<feature type="region of interest" description="Disordered" evidence="1">
    <location>
        <begin position="175"/>
        <end position="228"/>
    </location>
</feature>
<protein>
    <submittedName>
        <fullName evidence="2">Uncharacterized protein</fullName>
    </submittedName>
</protein>
<name>Q2GM49_CHAGB</name>
<dbReference type="Proteomes" id="UP000001056">
    <property type="component" value="Unassembled WGS sequence"/>
</dbReference>
<dbReference type="AlphaFoldDB" id="Q2GM49"/>
<dbReference type="OrthoDB" id="4584112at2759"/>
<dbReference type="VEuPathDB" id="FungiDB:CHGG_10955"/>
<dbReference type="eggNOG" id="ENOG502T5YJ">
    <property type="taxonomic scope" value="Eukaryota"/>
</dbReference>
<organism evidence="2 3">
    <name type="scientific">Chaetomium globosum (strain ATCC 6205 / CBS 148.51 / DSM 1962 / NBRC 6347 / NRRL 1970)</name>
    <name type="common">Soil fungus</name>
    <dbReference type="NCBI Taxonomy" id="306901"/>
    <lineage>
        <taxon>Eukaryota</taxon>
        <taxon>Fungi</taxon>
        <taxon>Dikarya</taxon>
        <taxon>Ascomycota</taxon>
        <taxon>Pezizomycotina</taxon>
        <taxon>Sordariomycetes</taxon>
        <taxon>Sordariomycetidae</taxon>
        <taxon>Sordariales</taxon>
        <taxon>Chaetomiaceae</taxon>
        <taxon>Chaetomium</taxon>
    </lineage>
</organism>
<evidence type="ECO:0000313" key="2">
    <source>
        <dbReference type="EMBL" id="EAQ83137.1"/>
    </source>
</evidence>
<sequence>MPAPRMLLFDFFPRAGFIWRRWQGSPRILRSSSRDIVVQRALTVTSGGGVGLRRRDAQRLMVGAINLVAEKINGESGIRPDEGIIEYLERSADFSELSKATGPEVWTELIFQMADARSKYKRQTPQVRQDSDRNQLTTLALAIDGLLAAAGDRWDWLALELYAYPHLMGEAADYEIDEDSSEEEGDHDKKEKDPEGKDKAKDKGKGKGKGKEPPARKMEAARPVRRRL</sequence>
<dbReference type="RefSeq" id="XP_001226222.1">
    <property type="nucleotide sequence ID" value="XM_001226221.1"/>
</dbReference>
<dbReference type="EMBL" id="CH408036">
    <property type="protein sequence ID" value="EAQ83137.1"/>
    <property type="molecule type" value="Genomic_DNA"/>
</dbReference>
<evidence type="ECO:0000313" key="3">
    <source>
        <dbReference type="Proteomes" id="UP000001056"/>
    </source>
</evidence>
<dbReference type="InParanoid" id="Q2GM49"/>
<reference evidence="3" key="1">
    <citation type="journal article" date="2015" name="Genome Announc.">
        <title>Draft genome sequence of the cellulolytic fungus Chaetomium globosum.</title>
        <authorList>
            <person name="Cuomo C.A."/>
            <person name="Untereiner W.A."/>
            <person name="Ma L.-J."/>
            <person name="Grabherr M."/>
            <person name="Birren B.W."/>
        </authorList>
    </citation>
    <scope>NUCLEOTIDE SEQUENCE [LARGE SCALE GENOMIC DNA]</scope>
    <source>
        <strain evidence="3">ATCC 6205 / CBS 148.51 / DSM 1962 / NBRC 6347 / NRRL 1970</strain>
    </source>
</reference>
<dbReference type="GeneID" id="4397330"/>
<feature type="compositionally biased region" description="Basic and acidic residues" evidence="1">
    <location>
        <begin position="186"/>
        <end position="222"/>
    </location>
</feature>
<proteinExistence type="predicted"/>
<evidence type="ECO:0000256" key="1">
    <source>
        <dbReference type="SAM" id="MobiDB-lite"/>
    </source>
</evidence>
<dbReference type="HOGENOM" id="CLU_1214619_0_0_1"/>
<feature type="compositionally biased region" description="Acidic residues" evidence="1">
    <location>
        <begin position="175"/>
        <end position="185"/>
    </location>
</feature>
<gene>
    <name evidence="2" type="ORF">CHGG_10955</name>
</gene>